<dbReference type="Pfam" id="PF01381">
    <property type="entry name" value="HTH_3"/>
    <property type="match status" value="1"/>
</dbReference>
<dbReference type="RefSeq" id="WP_377277361.1">
    <property type="nucleotide sequence ID" value="NZ_JBHSGL010000005.1"/>
</dbReference>
<keyword evidence="3" id="KW-1185">Reference proteome</keyword>
<dbReference type="CDD" id="cd00093">
    <property type="entry name" value="HTH_XRE"/>
    <property type="match status" value="1"/>
</dbReference>
<name>A0ABV9MA73_9BACL</name>
<organism evidence="2 3">
    <name type="scientific">Planococcus dechangensis</name>
    <dbReference type="NCBI Taxonomy" id="1176255"/>
    <lineage>
        <taxon>Bacteria</taxon>
        <taxon>Bacillati</taxon>
        <taxon>Bacillota</taxon>
        <taxon>Bacilli</taxon>
        <taxon>Bacillales</taxon>
        <taxon>Caryophanaceae</taxon>
        <taxon>Planococcus</taxon>
    </lineage>
</organism>
<feature type="domain" description="HTH cro/C1-type" evidence="1">
    <location>
        <begin position="10"/>
        <end position="66"/>
    </location>
</feature>
<dbReference type="InterPro" id="IPR010982">
    <property type="entry name" value="Lambda_DNA-bd_dom_sf"/>
</dbReference>
<protein>
    <submittedName>
        <fullName evidence="2">Helix-turn-helix transcriptional regulator</fullName>
    </submittedName>
</protein>
<comment type="caution">
    <text evidence="2">The sequence shown here is derived from an EMBL/GenBank/DDBJ whole genome shotgun (WGS) entry which is preliminary data.</text>
</comment>
<dbReference type="PROSITE" id="PS50943">
    <property type="entry name" value="HTH_CROC1"/>
    <property type="match status" value="1"/>
</dbReference>
<dbReference type="Proteomes" id="UP001595932">
    <property type="component" value="Unassembled WGS sequence"/>
</dbReference>
<dbReference type="Gene3D" id="1.10.260.40">
    <property type="entry name" value="lambda repressor-like DNA-binding domains"/>
    <property type="match status" value="1"/>
</dbReference>
<evidence type="ECO:0000313" key="3">
    <source>
        <dbReference type="Proteomes" id="UP001595932"/>
    </source>
</evidence>
<evidence type="ECO:0000313" key="2">
    <source>
        <dbReference type="EMBL" id="MFC4712274.1"/>
    </source>
</evidence>
<proteinExistence type="predicted"/>
<reference evidence="3" key="1">
    <citation type="journal article" date="2019" name="Int. J. Syst. Evol. Microbiol.">
        <title>The Global Catalogue of Microorganisms (GCM) 10K type strain sequencing project: providing services to taxonomists for standard genome sequencing and annotation.</title>
        <authorList>
            <consortium name="The Broad Institute Genomics Platform"/>
            <consortium name="The Broad Institute Genome Sequencing Center for Infectious Disease"/>
            <person name="Wu L."/>
            <person name="Ma J."/>
        </authorList>
    </citation>
    <scope>NUCLEOTIDE SEQUENCE [LARGE SCALE GENOMIC DNA]</scope>
    <source>
        <strain evidence="3">CGMCC 1.12151</strain>
    </source>
</reference>
<dbReference type="InterPro" id="IPR001387">
    <property type="entry name" value="Cro/C1-type_HTH"/>
</dbReference>
<gene>
    <name evidence="2" type="ORF">ACFO5U_05380</name>
</gene>
<dbReference type="SMART" id="SM00530">
    <property type="entry name" value="HTH_XRE"/>
    <property type="match status" value="1"/>
</dbReference>
<evidence type="ECO:0000259" key="1">
    <source>
        <dbReference type="PROSITE" id="PS50943"/>
    </source>
</evidence>
<dbReference type="EMBL" id="JBHSGL010000005">
    <property type="protein sequence ID" value="MFC4712274.1"/>
    <property type="molecule type" value="Genomic_DNA"/>
</dbReference>
<dbReference type="SUPFAM" id="SSF47413">
    <property type="entry name" value="lambda repressor-like DNA-binding domains"/>
    <property type="match status" value="1"/>
</dbReference>
<sequence>MTPEQLKGLLISKRKELGYSHQDVADMCGANITRSFYGLIENGNRRPSIEVAKKIAKLLDIEWTVFFEVESNEKLRKRVAI</sequence>
<accession>A0ABV9MA73</accession>